<keyword evidence="2" id="KW-0238">DNA-binding</keyword>
<keyword evidence="1" id="KW-0805">Transcription regulation</keyword>
<evidence type="ECO:0000256" key="2">
    <source>
        <dbReference type="ARBA" id="ARBA00023125"/>
    </source>
</evidence>
<evidence type="ECO:0000313" key="6">
    <source>
        <dbReference type="EMBL" id="PAY22884.1"/>
    </source>
</evidence>
<dbReference type="PANTHER" id="PTHR43214:SF24">
    <property type="entry name" value="TRANSCRIPTIONAL REGULATORY PROTEIN NARL-RELATED"/>
    <property type="match status" value="1"/>
</dbReference>
<evidence type="ECO:0000256" key="3">
    <source>
        <dbReference type="ARBA" id="ARBA00023163"/>
    </source>
</evidence>
<organism evidence="6 7">
    <name type="scientific">Dietzia natronolimnaea</name>
    <dbReference type="NCBI Taxonomy" id="161920"/>
    <lineage>
        <taxon>Bacteria</taxon>
        <taxon>Bacillati</taxon>
        <taxon>Actinomycetota</taxon>
        <taxon>Actinomycetes</taxon>
        <taxon>Mycobacteriales</taxon>
        <taxon>Dietziaceae</taxon>
        <taxon>Dietzia</taxon>
    </lineage>
</organism>
<sequence length="854" mass="91957">MIASRPAAGVVGPVPTPQSPPRTRLLDALSGPERLVVVRGPLLSGKTTLLRRWSAASASPGAVAGVIEPEPGSTPDTYWQEVATSLLEHRDDGAPTVGPVGARRAATDPTADPFDQVTSLVRSWRGHLTLVLDDLHLVGEPENRVRDLFEQSSGGIFRVLVATRTAGAWHEAPGLPADRVFVSPADLLLTDAELAAAIDLAGLPAASTIPLGEVAAETGRIAGLVDSGVDALRSDSRSRADRVGRIRSAVDRVVVRVLAETAELRRHRREIFRAATAIPLTSPTVAVAIGGVTGRENAVDDGLAALERHGLTVFDTRAAEPTWNLPDPIRASLLRIAATERPEDLLEARIALIDHWLAEGRPHTAFVHAIDAERWDLVLDVLRGHWKTLYTTNFLHMDGDLKRIPPEVLESEPLFGTLRRMHSQFSAPKDSPAPPPDLVDLPEVSDDAERLMRMISLRIDGRFENAASEYEMLRRVPVPDFESSTQAERDGPAFVFLHLGLTLLLVGRFDDAHQMLRRGHRLGVGSFIERDAAGKLTLVNAILGHVRDADSWWEEEQRHPQLPHDSEVVVRPAGMIGSALARLERLDIESAVDLMTDLGPPSDQEELWGFFLYVYGQIALATGTPADGLRYVEHHMRRFPGLRANGAVVGPLLDAVRADLHLAMGQTGVALDLLGGSTDPLTAPARARARLYDGDLAGALGVVRDHYGDLRCTQRDSLELSLVGAAASIGLGDREEAVTYLERAITTSTLTGVVRPFATLAPGTLATFATLGPELPPAVRDAGAPPPAPGSTELTGRELAILASLGTGDSITAIARQHFVSANTVKTQLRSVYRKLGVRSRDAAVHEARRLGLL</sequence>
<reference evidence="7" key="1">
    <citation type="submission" date="2017-09" db="EMBL/GenBank/DDBJ databases">
        <authorList>
            <person name="Zhang Y."/>
            <person name="Huang X."/>
            <person name="Liu J."/>
            <person name="Lu L."/>
            <person name="Peng K."/>
        </authorList>
    </citation>
    <scope>NUCLEOTIDE SEQUENCE [LARGE SCALE GENOMIC DNA]</scope>
    <source>
        <strain evidence="7">S-XJ-1</strain>
    </source>
</reference>
<dbReference type="Gene3D" id="1.10.10.10">
    <property type="entry name" value="Winged helix-like DNA-binding domain superfamily/Winged helix DNA-binding domain"/>
    <property type="match status" value="1"/>
</dbReference>
<dbReference type="RefSeq" id="WP_095718517.1">
    <property type="nucleotide sequence ID" value="NZ_NTGA01000019.1"/>
</dbReference>
<keyword evidence="3" id="KW-0804">Transcription</keyword>
<dbReference type="GO" id="GO:0003677">
    <property type="term" value="F:DNA binding"/>
    <property type="evidence" value="ECO:0007669"/>
    <property type="project" value="UniProtKB-KW"/>
</dbReference>
<feature type="region of interest" description="Disordered" evidence="4">
    <location>
        <begin position="1"/>
        <end position="23"/>
    </location>
</feature>
<dbReference type="PANTHER" id="PTHR43214">
    <property type="entry name" value="TWO-COMPONENT RESPONSE REGULATOR"/>
    <property type="match status" value="1"/>
</dbReference>
<gene>
    <name evidence="6" type="ORF">CEY15_11195</name>
</gene>
<dbReference type="SUPFAM" id="SSF46894">
    <property type="entry name" value="C-terminal effector domain of the bipartite response regulators"/>
    <property type="match status" value="1"/>
</dbReference>
<dbReference type="Proteomes" id="UP000218810">
    <property type="component" value="Unassembled WGS sequence"/>
</dbReference>
<accession>A0A2A2WPI6</accession>
<dbReference type="OrthoDB" id="134985at2"/>
<dbReference type="InterPro" id="IPR000792">
    <property type="entry name" value="Tscrpt_reg_LuxR_C"/>
</dbReference>
<evidence type="ECO:0000256" key="1">
    <source>
        <dbReference type="ARBA" id="ARBA00023015"/>
    </source>
</evidence>
<name>A0A2A2WPI6_9ACTN</name>
<dbReference type="CDD" id="cd06170">
    <property type="entry name" value="LuxR_C_like"/>
    <property type="match status" value="1"/>
</dbReference>
<dbReference type="Pfam" id="PF00196">
    <property type="entry name" value="GerE"/>
    <property type="match status" value="1"/>
</dbReference>
<dbReference type="InterPro" id="IPR036388">
    <property type="entry name" value="WH-like_DNA-bd_sf"/>
</dbReference>
<proteinExistence type="predicted"/>
<feature type="domain" description="HTH luxR-type" evidence="5">
    <location>
        <begin position="787"/>
        <end position="852"/>
    </location>
</feature>
<comment type="caution">
    <text evidence="6">The sequence shown here is derived from an EMBL/GenBank/DDBJ whole genome shotgun (WGS) entry which is preliminary data.</text>
</comment>
<dbReference type="EMBL" id="NTGA01000019">
    <property type="protein sequence ID" value="PAY22884.1"/>
    <property type="molecule type" value="Genomic_DNA"/>
</dbReference>
<evidence type="ECO:0000313" key="7">
    <source>
        <dbReference type="Proteomes" id="UP000218810"/>
    </source>
</evidence>
<evidence type="ECO:0000256" key="4">
    <source>
        <dbReference type="SAM" id="MobiDB-lite"/>
    </source>
</evidence>
<dbReference type="SMART" id="SM00421">
    <property type="entry name" value="HTH_LUXR"/>
    <property type="match status" value="1"/>
</dbReference>
<dbReference type="GO" id="GO:0006355">
    <property type="term" value="P:regulation of DNA-templated transcription"/>
    <property type="evidence" value="ECO:0007669"/>
    <property type="project" value="InterPro"/>
</dbReference>
<evidence type="ECO:0000259" key="5">
    <source>
        <dbReference type="PROSITE" id="PS50043"/>
    </source>
</evidence>
<dbReference type="AlphaFoldDB" id="A0A2A2WPI6"/>
<keyword evidence="7" id="KW-1185">Reference proteome</keyword>
<dbReference type="InterPro" id="IPR016032">
    <property type="entry name" value="Sig_transdc_resp-reg_C-effctor"/>
</dbReference>
<feature type="compositionally biased region" description="Low complexity" evidence="4">
    <location>
        <begin position="1"/>
        <end position="13"/>
    </location>
</feature>
<protein>
    <recommendedName>
        <fullName evidence="5">HTH luxR-type domain-containing protein</fullName>
    </recommendedName>
</protein>
<dbReference type="PROSITE" id="PS50043">
    <property type="entry name" value="HTH_LUXR_2"/>
    <property type="match status" value="1"/>
</dbReference>
<dbReference type="InterPro" id="IPR039420">
    <property type="entry name" value="WalR-like"/>
</dbReference>